<dbReference type="EMBL" id="MHLI01000008">
    <property type="protein sequence ID" value="OGZ05626.1"/>
    <property type="molecule type" value="Genomic_DNA"/>
</dbReference>
<dbReference type="AlphaFoldDB" id="A0A1G2CW85"/>
<sequence>MKSTIIKFPVASFRRIESPHDETVARSYIAVANIVNLPAEVEEWRKINPRDPKITSGVSKKIQKSLENNPDQFLFRNRGITLLVDKAEYDNKTGEVSLELVDSTRHGLLDGGHTYRVLQNFVHSANPDELKDINACVRIEIIEGIENLDDAVEIVLARNTSAQVKSESLEELNQHFEEIKQVVKDKPYANRIAYKEYEIDEKTGEAKDVDIKEILSYLVCFDVDHFDQEHHPIMAYSQKSNVIEHFKNYRATLMKYVPLIPRILELRDTIYRELPEAYNKAAGGKFGALTGVIQINNRPKMANEELIFNSSEANYRIPSAFIYPVLAAFRNLVKVEGDKAIWKDDPIKVFRSLADELAKTVGEQAKEMRNPTKLGKDQATWKLCNNIARIAVLERGL</sequence>
<feature type="domain" description="Abortive phage infection protein C-terminal" evidence="1">
    <location>
        <begin position="48"/>
        <end position="364"/>
    </location>
</feature>
<dbReference type="Proteomes" id="UP000177122">
    <property type="component" value="Unassembled WGS sequence"/>
</dbReference>
<evidence type="ECO:0000313" key="2">
    <source>
        <dbReference type="EMBL" id="OGZ05626.1"/>
    </source>
</evidence>
<organism evidence="2 3">
    <name type="scientific">Candidatus Lloydbacteria bacterium RIFCSPHIGHO2_01_FULL_49_22</name>
    <dbReference type="NCBI Taxonomy" id="1798658"/>
    <lineage>
        <taxon>Bacteria</taxon>
        <taxon>Candidatus Lloydiibacteriota</taxon>
    </lineage>
</organism>
<evidence type="ECO:0000259" key="1">
    <source>
        <dbReference type="Pfam" id="PF10592"/>
    </source>
</evidence>
<comment type="caution">
    <text evidence="2">The sequence shown here is derived from an EMBL/GenBank/DDBJ whole genome shotgun (WGS) entry which is preliminary data.</text>
</comment>
<evidence type="ECO:0000313" key="3">
    <source>
        <dbReference type="Proteomes" id="UP000177122"/>
    </source>
</evidence>
<proteinExistence type="predicted"/>
<name>A0A1G2CW85_9BACT</name>
<gene>
    <name evidence="2" type="ORF">A2845_04675</name>
</gene>
<reference evidence="2 3" key="1">
    <citation type="journal article" date="2016" name="Nat. Commun.">
        <title>Thousands of microbial genomes shed light on interconnected biogeochemical processes in an aquifer system.</title>
        <authorList>
            <person name="Anantharaman K."/>
            <person name="Brown C.T."/>
            <person name="Hug L.A."/>
            <person name="Sharon I."/>
            <person name="Castelle C.J."/>
            <person name="Probst A.J."/>
            <person name="Thomas B.C."/>
            <person name="Singh A."/>
            <person name="Wilkins M.J."/>
            <person name="Karaoz U."/>
            <person name="Brodie E.L."/>
            <person name="Williams K.H."/>
            <person name="Hubbard S.S."/>
            <person name="Banfield J.F."/>
        </authorList>
    </citation>
    <scope>NUCLEOTIDE SEQUENCE [LARGE SCALE GENOMIC DNA]</scope>
</reference>
<accession>A0A1G2CW85</accession>
<dbReference type="InterPro" id="IPR018891">
    <property type="entry name" value="AIPR_C"/>
</dbReference>
<dbReference type="Pfam" id="PF10592">
    <property type="entry name" value="AIPR"/>
    <property type="match status" value="1"/>
</dbReference>
<protein>
    <recommendedName>
        <fullName evidence="1">Abortive phage infection protein C-terminal domain-containing protein</fullName>
    </recommendedName>
</protein>